<dbReference type="AlphaFoldDB" id="T1CHS5"/>
<accession>T1CHS5</accession>
<dbReference type="InterPro" id="IPR020845">
    <property type="entry name" value="AMP-binding_CS"/>
</dbReference>
<reference evidence="3" key="1">
    <citation type="submission" date="2013-08" db="EMBL/GenBank/DDBJ databases">
        <authorList>
            <person name="Mendez C."/>
            <person name="Richter M."/>
            <person name="Ferrer M."/>
            <person name="Sanchez J."/>
        </authorList>
    </citation>
    <scope>NUCLEOTIDE SEQUENCE</scope>
</reference>
<feature type="domain" description="AMP-dependent synthetase/ligase" evidence="2">
    <location>
        <begin position="17"/>
        <end position="102"/>
    </location>
</feature>
<feature type="non-terminal residue" evidence="3">
    <location>
        <position position="108"/>
    </location>
</feature>
<dbReference type="InterPro" id="IPR042099">
    <property type="entry name" value="ANL_N_sf"/>
</dbReference>
<dbReference type="PANTHER" id="PTHR43767">
    <property type="entry name" value="LONG-CHAIN-FATTY-ACID--COA LIGASE"/>
    <property type="match status" value="1"/>
</dbReference>
<dbReference type="GO" id="GO:0016874">
    <property type="term" value="F:ligase activity"/>
    <property type="evidence" value="ECO:0007669"/>
    <property type="project" value="UniProtKB-KW"/>
</dbReference>
<protein>
    <submittedName>
        <fullName evidence="3">Long-chain-fatty-acid--CoA ligase</fullName>
    </submittedName>
</protein>
<dbReference type="EMBL" id="AUZZ01000724">
    <property type="protein sequence ID" value="EQD66870.1"/>
    <property type="molecule type" value="Genomic_DNA"/>
</dbReference>
<evidence type="ECO:0000313" key="3">
    <source>
        <dbReference type="EMBL" id="EQD66870.1"/>
    </source>
</evidence>
<dbReference type="Pfam" id="PF00501">
    <property type="entry name" value="AMP-binding"/>
    <property type="match status" value="1"/>
</dbReference>
<keyword evidence="1 3" id="KW-0436">Ligase</keyword>
<sequence>MPLRAVLRAGRALSWRPEPLVADDLAMLQYTGGTTGIAKGAMLTHGNLCANILQAQAWLGDSFSDEPGTLITAIPLYHVFALTANCLLFAHLGWKNVLIINARDFPAL</sequence>
<organism evidence="3">
    <name type="scientific">mine drainage metagenome</name>
    <dbReference type="NCBI Taxonomy" id="410659"/>
    <lineage>
        <taxon>unclassified sequences</taxon>
        <taxon>metagenomes</taxon>
        <taxon>ecological metagenomes</taxon>
    </lineage>
</organism>
<dbReference type="InterPro" id="IPR050237">
    <property type="entry name" value="ATP-dep_AMP-bd_enzyme"/>
</dbReference>
<dbReference type="PROSITE" id="PS00455">
    <property type="entry name" value="AMP_BINDING"/>
    <property type="match status" value="1"/>
</dbReference>
<dbReference type="InterPro" id="IPR000873">
    <property type="entry name" value="AMP-dep_synth/lig_dom"/>
</dbReference>
<comment type="caution">
    <text evidence="3">The sequence shown here is derived from an EMBL/GenBank/DDBJ whole genome shotgun (WGS) entry which is preliminary data.</text>
</comment>
<proteinExistence type="predicted"/>
<gene>
    <name evidence="3" type="ORF">B2A_00957</name>
</gene>
<dbReference type="PANTHER" id="PTHR43767:SF8">
    <property type="entry name" value="LONG-CHAIN-FATTY-ACID--COA LIGASE"/>
    <property type="match status" value="1"/>
</dbReference>
<evidence type="ECO:0000256" key="1">
    <source>
        <dbReference type="ARBA" id="ARBA00022598"/>
    </source>
</evidence>
<dbReference type="Gene3D" id="3.40.50.12780">
    <property type="entry name" value="N-terminal domain of ligase-like"/>
    <property type="match status" value="1"/>
</dbReference>
<dbReference type="SUPFAM" id="SSF56801">
    <property type="entry name" value="Acetyl-CoA synthetase-like"/>
    <property type="match status" value="1"/>
</dbReference>
<reference evidence="3" key="2">
    <citation type="journal article" date="2014" name="ISME J.">
        <title>Microbial stratification in low pH oxic and suboxic macroscopic growths along an acid mine drainage.</title>
        <authorList>
            <person name="Mendez-Garcia C."/>
            <person name="Mesa V."/>
            <person name="Sprenger R.R."/>
            <person name="Richter M."/>
            <person name="Diez M.S."/>
            <person name="Solano J."/>
            <person name="Bargiela R."/>
            <person name="Golyshina O.V."/>
            <person name="Manteca A."/>
            <person name="Ramos J.L."/>
            <person name="Gallego J.R."/>
            <person name="Llorente I."/>
            <person name="Martins Dos Santos V.A."/>
            <person name="Jensen O.N."/>
            <person name="Pelaez A.I."/>
            <person name="Sanchez J."/>
            <person name="Ferrer M."/>
        </authorList>
    </citation>
    <scope>NUCLEOTIDE SEQUENCE</scope>
</reference>
<evidence type="ECO:0000259" key="2">
    <source>
        <dbReference type="Pfam" id="PF00501"/>
    </source>
</evidence>
<name>T1CHS5_9ZZZZ</name>